<evidence type="ECO:0000256" key="9">
    <source>
        <dbReference type="SAM" id="Phobius"/>
    </source>
</evidence>
<evidence type="ECO:0000256" key="5">
    <source>
        <dbReference type="ARBA" id="ARBA00022741"/>
    </source>
</evidence>
<dbReference type="InterPro" id="IPR036890">
    <property type="entry name" value="HATPase_C_sf"/>
</dbReference>
<dbReference type="PANTHER" id="PTHR24421:SF10">
    <property type="entry name" value="NITRATE_NITRITE SENSOR PROTEIN NARQ"/>
    <property type="match status" value="1"/>
</dbReference>
<dbReference type="EC" id="2.7.13.3" evidence="2"/>
<dbReference type="SUPFAM" id="SSF63829">
    <property type="entry name" value="Calcium-dependent phosphotriesterase"/>
    <property type="match status" value="2"/>
</dbReference>
<keyword evidence="6" id="KW-0418">Kinase</keyword>
<evidence type="ECO:0000313" key="13">
    <source>
        <dbReference type="Proteomes" id="UP000012317"/>
    </source>
</evidence>
<dbReference type="GO" id="GO:0046983">
    <property type="term" value="F:protein dimerization activity"/>
    <property type="evidence" value="ECO:0007669"/>
    <property type="project" value="InterPro"/>
</dbReference>
<organism evidence="12 13">
    <name type="scientific">Psychroflexus gondwanensis ACAM 44</name>
    <dbReference type="NCBI Taxonomy" id="1189619"/>
    <lineage>
        <taxon>Bacteria</taxon>
        <taxon>Pseudomonadati</taxon>
        <taxon>Bacteroidota</taxon>
        <taxon>Flavobacteriia</taxon>
        <taxon>Flavobacteriales</taxon>
        <taxon>Flavobacteriaceae</taxon>
        <taxon>Psychroflexus</taxon>
    </lineage>
</organism>
<keyword evidence="13" id="KW-1185">Reference proteome</keyword>
<dbReference type="InterPro" id="IPR011123">
    <property type="entry name" value="Y_Y_Y"/>
</dbReference>
<dbReference type="Proteomes" id="UP000012317">
    <property type="component" value="Unassembled WGS sequence"/>
</dbReference>
<evidence type="ECO:0000259" key="10">
    <source>
        <dbReference type="Pfam" id="PF07495"/>
    </source>
</evidence>
<accession>N1WU72</accession>
<evidence type="ECO:0000256" key="1">
    <source>
        <dbReference type="ARBA" id="ARBA00000085"/>
    </source>
</evidence>
<evidence type="ECO:0000256" key="2">
    <source>
        <dbReference type="ARBA" id="ARBA00012438"/>
    </source>
</evidence>
<feature type="domain" description="Two component regulator three Y" evidence="10">
    <location>
        <begin position="717"/>
        <end position="779"/>
    </location>
</feature>
<proteinExistence type="predicted"/>
<dbReference type="eggNOG" id="COG3292">
    <property type="taxonomic scope" value="Bacteria"/>
</dbReference>
<dbReference type="InterPro" id="IPR011712">
    <property type="entry name" value="Sig_transdc_His_kin_sub3_dim/P"/>
</dbReference>
<keyword evidence="3" id="KW-0597">Phosphoprotein</keyword>
<dbReference type="GO" id="GO:0005524">
    <property type="term" value="F:ATP binding"/>
    <property type="evidence" value="ECO:0007669"/>
    <property type="project" value="UniProtKB-KW"/>
</dbReference>
<dbReference type="Gene3D" id="2.60.40.10">
    <property type="entry name" value="Immunoglobulins"/>
    <property type="match status" value="1"/>
</dbReference>
<evidence type="ECO:0000256" key="3">
    <source>
        <dbReference type="ARBA" id="ARBA00022553"/>
    </source>
</evidence>
<dbReference type="GO" id="GO:0016020">
    <property type="term" value="C:membrane"/>
    <property type="evidence" value="ECO:0007669"/>
    <property type="project" value="InterPro"/>
</dbReference>
<dbReference type="InterPro" id="IPR015943">
    <property type="entry name" value="WD40/YVTN_repeat-like_dom_sf"/>
</dbReference>
<keyword evidence="9" id="KW-0812">Transmembrane</keyword>
<keyword evidence="4" id="KW-0808">Transferase</keyword>
<dbReference type="PANTHER" id="PTHR24421">
    <property type="entry name" value="NITRATE/NITRITE SENSOR PROTEIN NARX-RELATED"/>
    <property type="match status" value="1"/>
</dbReference>
<gene>
    <name evidence="12" type="ORF">pgond44_08941</name>
</gene>
<keyword evidence="5" id="KW-0547">Nucleotide-binding</keyword>
<keyword evidence="8" id="KW-0902">Two-component regulatory system</keyword>
<dbReference type="Gene3D" id="1.20.5.1930">
    <property type="match status" value="1"/>
</dbReference>
<protein>
    <recommendedName>
        <fullName evidence="2">histidine kinase</fullName>
        <ecNumber evidence="2">2.7.13.3</ecNumber>
    </recommendedName>
</protein>
<dbReference type="STRING" id="1189619.pgond44_08941"/>
<keyword evidence="9" id="KW-0472">Membrane</keyword>
<reference evidence="12 13" key="1">
    <citation type="journal article" date="2014" name="Genome Biol. Evol.">
        <title>Extensive gene acquisition in the extremely psychrophilic bacterial species Psychroflexus torquis and the link to sea-ice ecosystem specialism.</title>
        <authorList>
            <person name="Feng S."/>
            <person name="Powell S.M."/>
            <person name="Wilson R."/>
            <person name="Bowman J.P."/>
        </authorList>
    </citation>
    <scope>NUCLEOTIDE SEQUENCE [LARGE SCALE GENOMIC DNA]</scope>
    <source>
        <strain evidence="12 13">ACAM 44</strain>
    </source>
</reference>
<dbReference type="Gene3D" id="2.130.10.10">
    <property type="entry name" value="YVTN repeat-like/Quinoprotein amine dehydrogenase"/>
    <property type="match status" value="3"/>
</dbReference>
<dbReference type="AlphaFoldDB" id="N1WU72"/>
<evidence type="ECO:0000313" key="12">
    <source>
        <dbReference type="EMBL" id="EMY80679.1"/>
    </source>
</evidence>
<dbReference type="EMBL" id="APLF01000009">
    <property type="protein sequence ID" value="EMY80679.1"/>
    <property type="molecule type" value="Genomic_DNA"/>
</dbReference>
<sequence length="1012" mass="116696">MKFFRILFVLVVQVGLLLVVHPVYAQSPSQIDVFTTEQGLSYRDIKSITQDKNEFIWMGTAVGLMHYDGYHIKTYNSNKNNPLFIEKEYIMAGLDIDDATNDLWYIANEKLFKLNPLTDKAITYDKTHNIIGSVLFLLKNKDGSFWIVSDDFKTAKKGKAKQYLQKLNGDRFEIKHAILRGKVDYSQLISDSHGHILWSTSNGSLKFDPDGNLEAKFDLSSFKWFGTDLKFNVSFYDSCNIHYYFPQQERGIHIFDEDKLTHKRLLDKPIQFYNAIEDYQKHIWFSGLDELYRMSPEGEFTDYTAQLKARFKYSIIRDLFIDANKLLWVATDNGLFKIRIGDELFKPLFKSNNEGWGNTMRGIFEDKNGTIFAKCENNNAFLYKTLSGEVDTLQIQLNKVDLEAIQHTANFFVVDNKKEHVFTLGETLMKINLKDGSVQRYDEFRNYVTFKGQNPLIKLRNGKLLFGQSLSQLVLFDIENETSTLLFKDSKIEDDISNYKFFEESKTDSIIWIGTQNDGLLKVHLKGRLEKYFTTKTTPNISRNCIRALEEDTDGSLWVGTYGGGLNHISADGNTVKTFTESQQLPNNNVVGLLSDEANGLWISTYNGLSHFDKTTEIFQNYYTEDGLTHFEFNYASFFKDSRGHFYFGGMNGLNTFKPEDIVRESNPPKLRLLSASGYNNQNKSSFTEDYIKTKFTALELSPYDQYFEINWTMPSYFQNQKNTYSTKLEGFEDRWFYQGNSASIRYNQLPAGDYILKIKGKDSRGIDSASILSIPINVRQIFYKKWWFIALMFLTIAGIAYSIFRYRLQQALAIERLRTKISSDLHDDVGSLLSGLAMQTELMEINASETDKFKLQKIAGISRNAISQMRDLVWSIDSRRETVEDLLERMRELAEELLLPKDISFQMDSFNVKNPNKKLPAYTKQHIFLIYKEAITNILRHSDATHAAVTITNDTKGCCLIIKDNGSKKECYTSTGLGLSNMTMRAVNLKGHLEFNKENGFEVKLFLPFTL</sequence>
<dbReference type="Pfam" id="PF07494">
    <property type="entry name" value="Reg_prop"/>
    <property type="match status" value="2"/>
</dbReference>
<evidence type="ECO:0000256" key="8">
    <source>
        <dbReference type="ARBA" id="ARBA00023012"/>
    </source>
</evidence>
<evidence type="ECO:0000256" key="4">
    <source>
        <dbReference type="ARBA" id="ARBA00022679"/>
    </source>
</evidence>
<dbReference type="SUPFAM" id="SSF55874">
    <property type="entry name" value="ATPase domain of HSP90 chaperone/DNA topoisomerase II/histidine kinase"/>
    <property type="match status" value="1"/>
</dbReference>
<dbReference type="InterPro" id="IPR013783">
    <property type="entry name" value="Ig-like_fold"/>
</dbReference>
<comment type="catalytic activity">
    <reaction evidence="1">
        <text>ATP + protein L-histidine = ADP + protein N-phospho-L-histidine.</text>
        <dbReference type="EC" id="2.7.13.3"/>
    </reaction>
</comment>
<comment type="caution">
    <text evidence="12">The sequence shown here is derived from an EMBL/GenBank/DDBJ whole genome shotgun (WGS) entry which is preliminary data.</text>
</comment>
<evidence type="ECO:0000256" key="6">
    <source>
        <dbReference type="ARBA" id="ARBA00022777"/>
    </source>
</evidence>
<dbReference type="InterPro" id="IPR050482">
    <property type="entry name" value="Sensor_HK_TwoCompSys"/>
</dbReference>
<dbReference type="InterPro" id="IPR011110">
    <property type="entry name" value="Reg_prop"/>
</dbReference>
<dbReference type="GO" id="GO:0000155">
    <property type="term" value="F:phosphorelay sensor kinase activity"/>
    <property type="evidence" value="ECO:0007669"/>
    <property type="project" value="InterPro"/>
</dbReference>
<dbReference type="RefSeq" id="WP_003440382.1">
    <property type="nucleotide sequence ID" value="NZ_APLF01000009.1"/>
</dbReference>
<dbReference type="Gene3D" id="3.30.565.10">
    <property type="entry name" value="Histidine kinase-like ATPase, C-terminal domain"/>
    <property type="match status" value="1"/>
</dbReference>
<dbReference type="Pfam" id="PF07495">
    <property type="entry name" value="Y_Y_Y"/>
    <property type="match status" value="1"/>
</dbReference>
<feature type="transmembrane region" description="Helical" evidence="9">
    <location>
        <begin position="787"/>
        <end position="805"/>
    </location>
</feature>
<dbReference type="Pfam" id="PF07730">
    <property type="entry name" value="HisKA_3"/>
    <property type="match status" value="1"/>
</dbReference>
<keyword evidence="7" id="KW-0067">ATP-binding</keyword>
<keyword evidence="9" id="KW-1133">Transmembrane helix</keyword>
<evidence type="ECO:0000256" key="7">
    <source>
        <dbReference type="ARBA" id="ARBA00022840"/>
    </source>
</evidence>
<dbReference type="eggNOG" id="COG4585">
    <property type="taxonomic scope" value="Bacteria"/>
</dbReference>
<dbReference type="PATRIC" id="fig|1189619.4.peg.1840"/>
<dbReference type="CDD" id="cd16917">
    <property type="entry name" value="HATPase_UhpB-NarQ-NarX-like"/>
    <property type="match status" value="1"/>
</dbReference>
<name>N1WU72_9FLAO</name>
<feature type="domain" description="Signal transduction histidine kinase subgroup 3 dimerisation and phosphoacceptor" evidence="11">
    <location>
        <begin position="819"/>
        <end position="877"/>
    </location>
</feature>
<evidence type="ECO:0000259" key="11">
    <source>
        <dbReference type="Pfam" id="PF07730"/>
    </source>
</evidence>